<name>A0ABR4H4D2_9EURO</name>
<dbReference type="Gene3D" id="3.30.559.10">
    <property type="entry name" value="Chloramphenicol acetyltransferase-like domain"/>
    <property type="match status" value="1"/>
</dbReference>
<dbReference type="Proteomes" id="UP001610334">
    <property type="component" value="Unassembled WGS sequence"/>
</dbReference>
<dbReference type="EMBL" id="JBFXLT010000073">
    <property type="protein sequence ID" value="KAL2810318.1"/>
    <property type="molecule type" value="Genomic_DNA"/>
</dbReference>
<dbReference type="Gene3D" id="3.30.559.30">
    <property type="entry name" value="Nonribosomal peptide synthetase, condensation domain"/>
    <property type="match status" value="1"/>
</dbReference>
<dbReference type="PANTHER" id="PTHR42034:SF1">
    <property type="entry name" value="CONDENSATION DOMAIN-CONTAINING PROTEIN"/>
    <property type="match status" value="1"/>
</dbReference>
<proteinExistence type="predicted"/>
<dbReference type="InterPro" id="IPR023213">
    <property type="entry name" value="CAT-like_dom_sf"/>
</dbReference>
<comment type="caution">
    <text evidence="2">The sequence shown here is derived from an EMBL/GenBank/DDBJ whole genome shotgun (WGS) entry which is preliminary data.</text>
</comment>
<gene>
    <name evidence="2" type="ORF">BJX63DRAFT_434366</name>
</gene>
<protein>
    <recommendedName>
        <fullName evidence="4">Condensation domain-containing protein</fullName>
    </recommendedName>
</protein>
<evidence type="ECO:0000313" key="3">
    <source>
        <dbReference type="Proteomes" id="UP001610334"/>
    </source>
</evidence>
<evidence type="ECO:0000256" key="1">
    <source>
        <dbReference type="SAM" id="MobiDB-lite"/>
    </source>
</evidence>
<dbReference type="PANTHER" id="PTHR42034">
    <property type="entry name" value="CHROMOSOME 7, WHOLE GENOME SHOTGUN SEQUENCE-RELATED"/>
    <property type="match status" value="1"/>
</dbReference>
<keyword evidence="3" id="KW-1185">Reference proteome</keyword>
<dbReference type="SUPFAM" id="SSF52777">
    <property type="entry name" value="CoA-dependent acyltransferases"/>
    <property type="match status" value="1"/>
</dbReference>
<evidence type="ECO:0000313" key="2">
    <source>
        <dbReference type="EMBL" id="KAL2810318.1"/>
    </source>
</evidence>
<accession>A0ABR4H4D2</accession>
<organism evidence="2 3">
    <name type="scientific">Aspergillus granulosus</name>
    <dbReference type="NCBI Taxonomy" id="176169"/>
    <lineage>
        <taxon>Eukaryota</taxon>
        <taxon>Fungi</taxon>
        <taxon>Dikarya</taxon>
        <taxon>Ascomycota</taxon>
        <taxon>Pezizomycotina</taxon>
        <taxon>Eurotiomycetes</taxon>
        <taxon>Eurotiomycetidae</taxon>
        <taxon>Eurotiales</taxon>
        <taxon>Aspergillaceae</taxon>
        <taxon>Aspergillus</taxon>
        <taxon>Aspergillus subgen. Nidulantes</taxon>
    </lineage>
</organism>
<feature type="region of interest" description="Disordered" evidence="1">
    <location>
        <begin position="1"/>
        <end position="25"/>
    </location>
</feature>
<sequence length="455" mass="50820">MSDISKTQSSAGGLPVTDSEWRETKPGHWERKTGFMEKFYGKVHCPADGVPHWSIASVTAVEVAKADVLNIESIRNAWAALAAIHPSITSIFSGEIQTYEILDALSLNSWLEETFKVHRSSAGQFIPSLQRVDRPTLHYFPDTLEFLLHCNHQYMDGRGILRLWDQFYSLIIAPIKELPKTTIDRLPPRADDLLSISEILAPEDGQVLNDCMGQFGPPDDIKLPVRDVSARPLHSFRRALRLSTKTTAAVVDACKERNLSMTAAWHTAVILATQKTLEEAGKYGKTWCSISNFDLRPYFPAGFDSNEQVVACYHTGLPVTVVPEESTFHEIAMRLKEFYTGGIHHMRGALPSYAKALGDIFAQGIPPSSTPVVSSLGVLDNYLRKSFGKNSIQIKDVWIADTMRSAEVEAFLWTWDGHMVLSGSCNAAYYTHKDIDRFLTRIKDILLDHLGIIDA</sequence>
<feature type="compositionally biased region" description="Polar residues" evidence="1">
    <location>
        <begin position="1"/>
        <end position="11"/>
    </location>
</feature>
<evidence type="ECO:0008006" key="4">
    <source>
        <dbReference type="Google" id="ProtNLM"/>
    </source>
</evidence>
<reference evidence="2 3" key="1">
    <citation type="submission" date="2024-07" db="EMBL/GenBank/DDBJ databases">
        <title>Section-level genome sequencing and comparative genomics of Aspergillus sections Usti and Cavernicolus.</title>
        <authorList>
            <consortium name="Lawrence Berkeley National Laboratory"/>
            <person name="Nybo J.L."/>
            <person name="Vesth T.C."/>
            <person name="Theobald S."/>
            <person name="Frisvad J.C."/>
            <person name="Larsen T.O."/>
            <person name="Kjaerboelling I."/>
            <person name="Rothschild-Mancinelli K."/>
            <person name="Lyhne E.K."/>
            <person name="Kogle M.E."/>
            <person name="Barry K."/>
            <person name="Clum A."/>
            <person name="Na H."/>
            <person name="Ledsgaard L."/>
            <person name="Lin J."/>
            <person name="Lipzen A."/>
            <person name="Kuo A."/>
            <person name="Riley R."/>
            <person name="Mondo S."/>
            <person name="Labutti K."/>
            <person name="Haridas S."/>
            <person name="Pangalinan J."/>
            <person name="Salamov A.A."/>
            <person name="Simmons B.A."/>
            <person name="Magnuson J.K."/>
            <person name="Chen J."/>
            <person name="Drula E."/>
            <person name="Henrissat B."/>
            <person name="Wiebenga A."/>
            <person name="Lubbers R.J."/>
            <person name="Gomes A.C."/>
            <person name="Makela M.R."/>
            <person name="Stajich J."/>
            <person name="Grigoriev I.V."/>
            <person name="Mortensen U.H."/>
            <person name="De Vries R.P."/>
            <person name="Baker S.E."/>
            <person name="Andersen M.R."/>
        </authorList>
    </citation>
    <scope>NUCLEOTIDE SEQUENCE [LARGE SCALE GENOMIC DNA]</scope>
    <source>
        <strain evidence="2 3">CBS 588.65</strain>
    </source>
</reference>